<accession>E3FED2</accession>
<dbReference type="AlphaFoldDB" id="E3FED2"/>
<evidence type="ECO:0000256" key="1">
    <source>
        <dbReference type="SAM" id="MobiDB-lite"/>
    </source>
</evidence>
<evidence type="ECO:0008006" key="5">
    <source>
        <dbReference type="Google" id="ProtNLM"/>
    </source>
</evidence>
<feature type="compositionally biased region" description="Basic and acidic residues" evidence="1">
    <location>
        <begin position="38"/>
        <end position="52"/>
    </location>
</feature>
<dbReference type="EMBL" id="CP002271">
    <property type="protein sequence ID" value="ADO73902.1"/>
    <property type="molecule type" value="Genomic_DNA"/>
</dbReference>
<dbReference type="STRING" id="378806.STAUR_6145"/>
<dbReference type="KEGG" id="sur:STAUR_6145"/>
<feature type="region of interest" description="Disordered" evidence="1">
    <location>
        <begin position="26"/>
        <end position="134"/>
    </location>
</feature>
<dbReference type="HOGENOM" id="CLU_1553636_0_0_7"/>
<feature type="signal peptide" evidence="2">
    <location>
        <begin position="1"/>
        <end position="22"/>
    </location>
</feature>
<feature type="compositionally biased region" description="Basic residues" evidence="1">
    <location>
        <begin position="67"/>
        <end position="79"/>
    </location>
</feature>
<dbReference type="RefSeq" id="WP_013377151.1">
    <property type="nucleotide sequence ID" value="NC_014623.1"/>
</dbReference>
<keyword evidence="2" id="KW-0732">Signal</keyword>
<evidence type="ECO:0000256" key="2">
    <source>
        <dbReference type="SAM" id="SignalP"/>
    </source>
</evidence>
<keyword evidence="4" id="KW-1185">Reference proteome</keyword>
<feature type="compositionally biased region" description="Pro residues" evidence="1">
    <location>
        <begin position="94"/>
        <end position="110"/>
    </location>
</feature>
<protein>
    <recommendedName>
        <fullName evidence="5">PEGA domain-containing protein</fullName>
    </recommendedName>
</protein>
<dbReference type="Proteomes" id="UP000001351">
    <property type="component" value="Chromosome"/>
</dbReference>
<gene>
    <name evidence="3" type="ordered locus">STAUR_6145</name>
</gene>
<feature type="chain" id="PRO_5003169498" description="PEGA domain-containing protein" evidence="2">
    <location>
        <begin position="23"/>
        <end position="201"/>
    </location>
</feature>
<evidence type="ECO:0000313" key="4">
    <source>
        <dbReference type="Proteomes" id="UP000001351"/>
    </source>
</evidence>
<organism evidence="3 4">
    <name type="scientific">Stigmatella aurantiaca (strain DW4/3-1)</name>
    <dbReference type="NCBI Taxonomy" id="378806"/>
    <lineage>
        <taxon>Bacteria</taxon>
        <taxon>Pseudomonadati</taxon>
        <taxon>Myxococcota</taxon>
        <taxon>Myxococcia</taxon>
        <taxon>Myxococcales</taxon>
        <taxon>Cystobacterineae</taxon>
        <taxon>Archangiaceae</taxon>
        <taxon>Stigmatella</taxon>
    </lineage>
</organism>
<reference evidence="3 4" key="1">
    <citation type="journal article" date="2011" name="Mol. Biol. Evol.">
        <title>Comparative genomic analysis of fruiting body formation in Myxococcales.</title>
        <authorList>
            <person name="Huntley S."/>
            <person name="Hamann N."/>
            <person name="Wegener-Feldbrugge S."/>
            <person name="Treuner-Lange A."/>
            <person name="Kube M."/>
            <person name="Reinhardt R."/>
            <person name="Klages S."/>
            <person name="Muller R."/>
            <person name="Ronning C.M."/>
            <person name="Nierman W.C."/>
            <person name="Sogaard-Andersen L."/>
        </authorList>
    </citation>
    <scope>NUCLEOTIDE SEQUENCE [LARGE SCALE GENOMIC DNA]</scope>
    <source>
        <strain evidence="3 4">DW4/3-1</strain>
    </source>
</reference>
<proteinExistence type="predicted"/>
<evidence type="ECO:0000313" key="3">
    <source>
        <dbReference type="EMBL" id="ADO73902.1"/>
    </source>
</evidence>
<sequence length="201" mass="21305">MSRKPPSLLSVSSALLALIGGAAPSGLLVPSAEASGDPFRRNEEEDSHREVLLVEPAGGPPVLLAGHRSHRSHSSHRSHYSGSGGSRRVYVPTYVPPAPSRSSAPSPPPDRSADTSDDSESTSSQRTEAPSRALRPARVSFVAFPGGRIFVDDKPVGQDVTASLELPAGTHIVRVENRFVGDVTVEVELLEGQTGEVMLEW</sequence>
<name>E3FED2_STIAD</name>